<dbReference type="Proteomes" id="UP001596297">
    <property type="component" value="Unassembled WGS sequence"/>
</dbReference>
<feature type="transmembrane region" description="Helical" evidence="1">
    <location>
        <begin position="48"/>
        <end position="69"/>
    </location>
</feature>
<evidence type="ECO:0008006" key="4">
    <source>
        <dbReference type="Google" id="ProtNLM"/>
    </source>
</evidence>
<keyword evidence="3" id="KW-1185">Reference proteome</keyword>
<organism evidence="2 3">
    <name type="scientific">Deinococcus lacus</name>
    <dbReference type="NCBI Taxonomy" id="392561"/>
    <lineage>
        <taxon>Bacteria</taxon>
        <taxon>Thermotogati</taxon>
        <taxon>Deinococcota</taxon>
        <taxon>Deinococci</taxon>
        <taxon>Deinococcales</taxon>
        <taxon>Deinococcaceae</taxon>
        <taxon>Deinococcus</taxon>
    </lineage>
</organism>
<evidence type="ECO:0000313" key="2">
    <source>
        <dbReference type="EMBL" id="MFC6591481.1"/>
    </source>
</evidence>
<gene>
    <name evidence="2" type="ORF">ACFP81_05285</name>
</gene>
<proteinExistence type="predicted"/>
<reference evidence="3" key="1">
    <citation type="journal article" date="2019" name="Int. J. Syst. Evol. Microbiol.">
        <title>The Global Catalogue of Microorganisms (GCM) 10K type strain sequencing project: providing services to taxonomists for standard genome sequencing and annotation.</title>
        <authorList>
            <consortium name="The Broad Institute Genomics Platform"/>
            <consortium name="The Broad Institute Genome Sequencing Center for Infectious Disease"/>
            <person name="Wu L."/>
            <person name="Ma J."/>
        </authorList>
    </citation>
    <scope>NUCLEOTIDE SEQUENCE [LARGE SCALE GENOMIC DNA]</scope>
    <source>
        <strain evidence="3">CGMCC 1.15772</strain>
    </source>
</reference>
<dbReference type="RefSeq" id="WP_380082485.1">
    <property type="nucleotide sequence ID" value="NZ_JBHSWD010000001.1"/>
</dbReference>
<accession>A0ABW1YB01</accession>
<evidence type="ECO:0000313" key="3">
    <source>
        <dbReference type="Proteomes" id="UP001596297"/>
    </source>
</evidence>
<evidence type="ECO:0000256" key="1">
    <source>
        <dbReference type="SAM" id="Phobius"/>
    </source>
</evidence>
<keyword evidence="1" id="KW-0472">Membrane</keyword>
<keyword evidence="1" id="KW-1133">Transmembrane helix</keyword>
<dbReference type="EMBL" id="JBHSWD010000001">
    <property type="protein sequence ID" value="MFC6591481.1"/>
    <property type="molecule type" value="Genomic_DNA"/>
</dbReference>
<sequence>MFTLGLGWNLVALTGAKVLAAHPSAQGPADSLGFAGAALGTLLGGLALARWGFGVVAWTAGILSLLPLWSAWQVRRAQPAQAAPA</sequence>
<name>A0ABW1YB01_9DEIO</name>
<protein>
    <recommendedName>
        <fullName evidence="4">MFS transporter</fullName>
    </recommendedName>
</protein>
<comment type="caution">
    <text evidence="2">The sequence shown here is derived from an EMBL/GenBank/DDBJ whole genome shotgun (WGS) entry which is preliminary data.</text>
</comment>
<keyword evidence="1" id="KW-0812">Transmembrane</keyword>